<sequence length="206" mass="24580">MPRHIYLSKYFDSNCIRVAGMCAKCYEEQTDCKIIGVNRRFLRTNYSKDMKRNFEYNLYRERALDEKLSKWEPPKSPHHLIEETLYSTPWRLLVGTIFLNKTRGKLAKPYMDKFFDDFPNAANVIMVEPEALATYFEKLGLKKRAGHVWHLSRDYLSKSWRRARELSGIGKYGDDAFEIFCRGNMTVEPDDRYLRIYKAWYLNTKK</sequence>
<dbReference type="GeneID" id="108568509"/>
<dbReference type="PANTHER" id="PTHR15074:SF0">
    <property type="entry name" value="METHYL-CPG-BINDING DOMAIN PROTEIN 4-LIKE PROTEIN"/>
    <property type="match status" value="1"/>
</dbReference>
<keyword evidence="3" id="KW-1185">Reference proteome</keyword>
<dbReference type="RefSeq" id="XP_017785143.1">
    <property type="nucleotide sequence ID" value="XM_017929654.1"/>
</dbReference>
<evidence type="ECO:0000256" key="1">
    <source>
        <dbReference type="ARBA" id="ARBA00004123"/>
    </source>
</evidence>
<dbReference type="Gene3D" id="1.10.340.30">
    <property type="entry name" value="Hypothetical protein, domain 2"/>
    <property type="match status" value="1"/>
</dbReference>
<gene>
    <name evidence="4" type="primary">LOC108568509</name>
</gene>
<proteinExistence type="predicted"/>
<keyword evidence="2" id="KW-0539">Nucleus</keyword>
<reference evidence="4" key="1">
    <citation type="submission" date="2025-08" db="UniProtKB">
        <authorList>
            <consortium name="RefSeq"/>
        </authorList>
    </citation>
    <scope>IDENTIFICATION</scope>
    <source>
        <tissue evidence="4">Whole Larva</tissue>
    </source>
</reference>
<dbReference type="Proteomes" id="UP000695000">
    <property type="component" value="Unplaced"/>
</dbReference>
<dbReference type="InterPro" id="IPR011257">
    <property type="entry name" value="DNA_glycosylase"/>
</dbReference>
<accession>A0ABM1NE93</accession>
<dbReference type="SUPFAM" id="SSF48150">
    <property type="entry name" value="DNA-glycosylase"/>
    <property type="match status" value="1"/>
</dbReference>
<name>A0ABM1NE93_NICVS</name>
<comment type="subcellular location">
    <subcellularLocation>
        <location evidence="1">Nucleus</location>
    </subcellularLocation>
</comment>
<dbReference type="InterPro" id="IPR045138">
    <property type="entry name" value="MeCP2/MBD4"/>
</dbReference>
<evidence type="ECO:0000313" key="3">
    <source>
        <dbReference type="Proteomes" id="UP000695000"/>
    </source>
</evidence>
<evidence type="ECO:0000313" key="4">
    <source>
        <dbReference type="RefSeq" id="XP_017785143.1"/>
    </source>
</evidence>
<dbReference type="PANTHER" id="PTHR15074">
    <property type="entry name" value="METHYL-CPG-BINDING PROTEIN"/>
    <property type="match status" value="1"/>
</dbReference>
<evidence type="ECO:0000256" key="2">
    <source>
        <dbReference type="ARBA" id="ARBA00023242"/>
    </source>
</evidence>
<protein>
    <submittedName>
        <fullName evidence="4">Methyl-CpG-binding domain protein 4-like</fullName>
    </submittedName>
</protein>
<organism evidence="3 4">
    <name type="scientific">Nicrophorus vespilloides</name>
    <name type="common">Boreal carrion beetle</name>
    <dbReference type="NCBI Taxonomy" id="110193"/>
    <lineage>
        <taxon>Eukaryota</taxon>
        <taxon>Metazoa</taxon>
        <taxon>Ecdysozoa</taxon>
        <taxon>Arthropoda</taxon>
        <taxon>Hexapoda</taxon>
        <taxon>Insecta</taxon>
        <taxon>Pterygota</taxon>
        <taxon>Neoptera</taxon>
        <taxon>Endopterygota</taxon>
        <taxon>Coleoptera</taxon>
        <taxon>Polyphaga</taxon>
        <taxon>Staphyliniformia</taxon>
        <taxon>Silphidae</taxon>
        <taxon>Nicrophorinae</taxon>
        <taxon>Nicrophorus</taxon>
    </lineage>
</organism>